<keyword evidence="1" id="KW-0732">Signal</keyword>
<dbReference type="InterPro" id="IPR040580">
    <property type="entry name" value="DUF5627"/>
</dbReference>
<evidence type="ECO:0000256" key="1">
    <source>
        <dbReference type="SAM" id="SignalP"/>
    </source>
</evidence>
<evidence type="ECO:0000259" key="3">
    <source>
        <dbReference type="Pfam" id="PF18620"/>
    </source>
</evidence>
<accession>A0A238Y509</accession>
<dbReference type="Gene3D" id="2.40.128.420">
    <property type="match status" value="1"/>
</dbReference>
<name>A0A238Y509_9FLAO</name>
<feature type="domain" description="DUF5627" evidence="3">
    <location>
        <begin position="197"/>
        <end position="332"/>
    </location>
</feature>
<dbReference type="PROSITE" id="PS51257">
    <property type="entry name" value="PROKAR_LIPOPROTEIN"/>
    <property type="match status" value="1"/>
</dbReference>
<evidence type="ECO:0000259" key="2">
    <source>
        <dbReference type="Pfam" id="PF08522"/>
    </source>
</evidence>
<dbReference type="EMBL" id="FZNT01000008">
    <property type="protein sequence ID" value="SNR66100.1"/>
    <property type="molecule type" value="Genomic_DNA"/>
</dbReference>
<dbReference type="Pfam" id="PF08522">
    <property type="entry name" value="BT_3987-like_N"/>
    <property type="match status" value="1"/>
</dbReference>
<evidence type="ECO:0000313" key="5">
    <source>
        <dbReference type="Proteomes" id="UP000198384"/>
    </source>
</evidence>
<proteinExistence type="predicted"/>
<keyword evidence="5" id="KW-1185">Reference proteome</keyword>
<sequence>MKTKILILLVAVISIMACENQDIEFGDYDFTAVYFPFQTPARSLILGKYDLGVNENDNNSKFEIGVTMTGVYSNKENRSVHFQVAPELLDGVENVVALPENYYTIETPSPVTIPKGSVKGRIEVQLTDAFFEDPLSFAPEKTVNYVVPVLITEVENLDTLLVGKPLEGIINPSRVNEEDWEFTPKDYTLYGIKFMNKYQAIYLRRGVDVMTNAANETITTEYRTEFIERDELVKLTTTGKSNVELSNRIRRGDDVSPGDVNFELVFDNEGSCIVRSFGDDPYNVSGSGIFVEDGDTWGDKKRDVVYLDYAYTDSASNETHKVKDTLVVRDRDVIFEEFKIELTE</sequence>
<protein>
    <recommendedName>
        <fullName evidence="6">DUF1735 domain-containing protein</fullName>
    </recommendedName>
</protein>
<dbReference type="InterPro" id="IPR013728">
    <property type="entry name" value="BT_3987-like_N"/>
</dbReference>
<reference evidence="4 5" key="1">
    <citation type="submission" date="2017-06" db="EMBL/GenBank/DDBJ databases">
        <authorList>
            <person name="Kim H.J."/>
            <person name="Triplett B.A."/>
        </authorList>
    </citation>
    <scope>NUCLEOTIDE SEQUENCE [LARGE SCALE GENOMIC DNA]</scope>
    <source>
        <strain evidence="4 5">DSM 29150</strain>
    </source>
</reference>
<dbReference type="RefSeq" id="WP_089382246.1">
    <property type="nucleotide sequence ID" value="NZ_FZNT01000008.1"/>
</dbReference>
<feature type="chain" id="PRO_5012760096" description="DUF1735 domain-containing protein" evidence="1">
    <location>
        <begin position="18"/>
        <end position="344"/>
    </location>
</feature>
<dbReference type="Pfam" id="PF18620">
    <property type="entry name" value="DUF5627"/>
    <property type="match status" value="1"/>
</dbReference>
<feature type="signal peptide" evidence="1">
    <location>
        <begin position="1"/>
        <end position="17"/>
    </location>
</feature>
<organism evidence="4 5">
    <name type="scientific">Lutibacter agarilyticus</name>
    <dbReference type="NCBI Taxonomy" id="1109740"/>
    <lineage>
        <taxon>Bacteria</taxon>
        <taxon>Pseudomonadati</taxon>
        <taxon>Bacteroidota</taxon>
        <taxon>Flavobacteriia</taxon>
        <taxon>Flavobacteriales</taxon>
        <taxon>Flavobacteriaceae</taxon>
        <taxon>Lutibacter</taxon>
    </lineage>
</organism>
<evidence type="ECO:0000313" key="4">
    <source>
        <dbReference type="EMBL" id="SNR66100.1"/>
    </source>
</evidence>
<dbReference type="Gene3D" id="2.60.40.1740">
    <property type="entry name" value="hypothetical protein (bacova_03559)"/>
    <property type="match status" value="1"/>
</dbReference>
<dbReference type="AlphaFoldDB" id="A0A238Y509"/>
<evidence type="ECO:0008006" key="6">
    <source>
        <dbReference type="Google" id="ProtNLM"/>
    </source>
</evidence>
<gene>
    <name evidence="4" type="ORF">SAMN06265371_10831</name>
</gene>
<dbReference type="OrthoDB" id="1041979at2"/>
<feature type="domain" description="BT-3987-like N-terminal" evidence="2">
    <location>
        <begin position="31"/>
        <end position="156"/>
    </location>
</feature>
<dbReference type="Proteomes" id="UP000198384">
    <property type="component" value="Unassembled WGS sequence"/>
</dbReference>